<protein>
    <submittedName>
        <fullName evidence="2">Uncharacterized protein</fullName>
    </submittedName>
</protein>
<gene>
    <name evidence="2" type="ORF">PXEA_LOCUS7228</name>
</gene>
<evidence type="ECO:0000313" key="3">
    <source>
        <dbReference type="Proteomes" id="UP000784294"/>
    </source>
</evidence>
<keyword evidence="1" id="KW-0732">Signal</keyword>
<evidence type="ECO:0000256" key="1">
    <source>
        <dbReference type="SAM" id="SignalP"/>
    </source>
</evidence>
<proteinExistence type="predicted"/>
<sequence length="142" mass="15952">MLLSLPILSCMFSLYFNFHPSTTPTPFCPYLCSCISLFPCSIVSVPLDGSGVLPPPFNLGRLGMDTKFCNNSVWRKGLIVRGKKRRCPEKCWSVYSHFELPNSSNFGAFFSCANRTPEPNKSFISSQFRSIFDELIMSITAN</sequence>
<name>A0A3S5ADP2_9PLAT</name>
<organism evidence="2 3">
    <name type="scientific">Protopolystoma xenopodis</name>
    <dbReference type="NCBI Taxonomy" id="117903"/>
    <lineage>
        <taxon>Eukaryota</taxon>
        <taxon>Metazoa</taxon>
        <taxon>Spiralia</taxon>
        <taxon>Lophotrochozoa</taxon>
        <taxon>Platyhelminthes</taxon>
        <taxon>Monogenea</taxon>
        <taxon>Polyopisthocotylea</taxon>
        <taxon>Polystomatidea</taxon>
        <taxon>Polystomatidae</taxon>
        <taxon>Protopolystoma</taxon>
    </lineage>
</organism>
<reference evidence="2" key="1">
    <citation type="submission" date="2018-11" db="EMBL/GenBank/DDBJ databases">
        <authorList>
            <consortium name="Pathogen Informatics"/>
        </authorList>
    </citation>
    <scope>NUCLEOTIDE SEQUENCE</scope>
</reference>
<keyword evidence="3" id="KW-1185">Reference proteome</keyword>
<feature type="signal peptide" evidence="1">
    <location>
        <begin position="1"/>
        <end position="17"/>
    </location>
</feature>
<accession>A0A3S5ADP2</accession>
<feature type="chain" id="PRO_5018533134" evidence="1">
    <location>
        <begin position="18"/>
        <end position="142"/>
    </location>
</feature>
<dbReference type="AlphaFoldDB" id="A0A3S5ADP2"/>
<comment type="caution">
    <text evidence="2">The sequence shown here is derived from an EMBL/GenBank/DDBJ whole genome shotgun (WGS) entry which is preliminary data.</text>
</comment>
<dbReference type="EMBL" id="CAAALY010018941">
    <property type="protein sequence ID" value="VEL13788.1"/>
    <property type="molecule type" value="Genomic_DNA"/>
</dbReference>
<evidence type="ECO:0000313" key="2">
    <source>
        <dbReference type="EMBL" id="VEL13788.1"/>
    </source>
</evidence>
<dbReference type="Proteomes" id="UP000784294">
    <property type="component" value="Unassembled WGS sequence"/>
</dbReference>